<dbReference type="Proteomes" id="UP001239445">
    <property type="component" value="Unassembled WGS sequence"/>
</dbReference>
<evidence type="ECO:0000313" key="2">
    <source>
        <dbReference type="Proteomes" id="UP001239445"/>
    </source>
</evidence>
<comment type="caution">
    <text evidence="1">The sequence shown here is derived from an EMBL/GenBank/DDBJ whole genome shotgun (WGS) entry which is preliminary data.</text>
</comment>
<dbReference type="GO" id="GO:0005085">
    <property type="term" value="F:guanyl-nucleotide exchange factor activity"/>
    <property type="evidence" value="ECO:0007669"/>
    <property type="project" value="InterPro"/>
</dbReference>
<proteinExistence type="predicted"/>
<dbReference type="EMBL" id="MU839836">
    <property type="protein sequence ID" value="KAK1754227.1"/>
    <property type="molecule type" value="Genomic_DNA"/>
</dbReference>
<keyword evidence="2" id="KW-1185">Reference proteome</keyword>
<dbReference type="InterPro" id="IPR040144">
    <property type="entry name" value="RAP1GDS1"/>
</dbReference>
<sequence length="727" mass="79144">MSTTVQEATAALERLRIDPKASAVEVLNPLLEQTRKAWLDGSHDAVARIAEVVANAARDESLRLPVGESGILGFFLDSVISADELGEDLKKQSLRLIGNACAECDENKARVVESGKLSRTLIDFLDDDDSLFPFSVSVLFNICVDNEAAQLQVCQACLSRKLVKLISTPRLHRYLPSLNLIIQLFEQLVALDAEPENANLSTPAVLLRVATDKSLELDLEDFTGLCRVALTYLSYEKFQTALVAERTFAVLQNALEESCHRFVHPDVDPDGAEELKRIWHTSMTILADMSSLESFKDNYPIDNPEVQLLVAWLRTSPSYSHLQTAACLCLGNLSRSDASSVALVGQVLGPLLAILSRAVRHDAGDSIPVAERPPPQLLHAVLGFIRNLAIPAVNKPRLSTSLLGTPGDILPQLWTSTTAQPQVQFASVSLARQLLINNPTAARLLCAPLKPTQSQSTYTTRDGPAHSNLHILLDVAQRADAESIKMEAGRAACAIIRHLQSDSDSSSPEEKVLDESWTWSSFSSSSPDTPDTSPATAKATAHFYTAHTAHTDPLAKTLTSLLTQKKFPPLTSEALYVLALLSRSMSMSSTSSSARTIITQVLQSEDVSRTLTSAILGPEREITQDELAKATQATDGEDDEARLLDERLKSIDELGLEPQGGGGGGKQKQTAVPFVQADRVNGLIIVAEVVRRRSEMEELTPVQRRTYEVLLREGSALVAARKELDSE</sequence>
<dbReference type="InterPro" id="IPR011989">
    <property type="entry name" value="ARM-like"/>
</dbReference>
<dbReference type="InterPro" id="IPR016024">
    <property type="entry name" value="ARM-type_fold"/>
</dbReference>
<evidence type="ECO:0000313" key="1">
    <source>
        <dbReference type="EMBL" id="KAK1754227.1"/>
    </source>
</evidence>
<dbReference type="AlphaFoldDB" id="A0AAJ0F573"/>
<organism evidence="1 2">
    <name type="scientific">Echria macrotheca</name>
    <dbReference type="NCBI Taxonomy" id="438768"/>
    <lineage>
        <taxon>Eukaryota</taxon>
        <taxon>Fungi</taxon>
        <taxon>Dikarya</taxon>
        <taxon>Ascomycota</taxon>
        <taxon>Pezizomycotina</taxon>
        <taxon>Sordariomycetes</taxon>
        <taxon>Sordariomycetidae</taxon>
        <taxon>Sordariales</taxon>
        <taxon>Schizotheciaceae</taxon>
        <taxon>Echria</taxon>
    </lineage>
</organism>
<gene>
    <name evidence="1" type="ORF">QBC47DRAFT_385973</name>
</gene>
<dbReference type="SUPFAM" id="SSF48371">
    <property type="entry name" value="ARM repeat"/>
    <property type="match status" value="1"/>
</dbReference>
<protein>
    <submittedName>
        <fullName evidence="1">Uncharacterized protein</fullName>
    </submittedName>
</protein>
<reference evidence="1" key="1">
    <citation type="submission" date="2023-06" db="EMBL/GenBank/DDBJ databases">
        <title>Genome-scale phylogeny and comparative genomics of the fungal order Sordariales.</title>
        <authorList>
            <consortium name="Lawrence Berkeley National Laboratory"/>
            <person name="Hensen N."/>
            <person name="Bonometti L."/>
            <person name="Westerberg I."/>
            <person name="Brannstrom I.O."/>
            <person name="Guillou S."/>
            <person name="Cros-Aarteil S."/>
            <person name="Calhoun S."/>
            <person name="Haridas S."/>
            <person name="Kuo A."/>
            <person name="Mondo S."/>
            <person name="Pangilinan J."/>
            <person name="Riley R."/>
            <person name="Labutti K."/>
            <person name="Andreopoulos B."/>
            <person name="Lipzen A."/>
            <person name="Chen C."/>
            <person name="Yanf M."/>
            <person name="Daum C."/>
            <person name="Ng V."/>
            <person name="Clum A."/>
            <person name="Steindorff A."/>
            <person name="Ohm R."/>
            <person name="Martin F."/>
            <person name="Silar P."/>
            <person name="Natvig D."/>
            <person name="Lalanne C."/>
            <person name="Gautier V."/>
            <person name="Ament-Velasquez S.L."/>
            <person name="Kruys A."/>
            <person name="Hutchinson M.I."/>
            <person name="Powell A.J."/>
            <person name="Barry K."/>
            <person name="Miller A.N."/>
            <person name="Grigoriev I.V."/>
            <person name="Debuchy R."/>
            <person name="Gladieux P."/>
            <person name="Thoren M.H."/>
            <person name="Johannesson H."/>
        </authorList>
    </citation>
    <scope>NUCLEOTIDE SEQUENCE</scope>
    <source>
        <strain evidence="1">PSN4</strain>
    </source>
</reference>
<dbReference type="PANTHER" id="PTHR10957">
    <property type="entry name" value="RAP1 GTPASE-GDP DISSOCIATION STIMULATOR 1"/>
    <property type="match status" value="1"/>
</dbReference>
<accession>A0AAJ0F573</accession>
<dbReference type="Gene3D" id="1.25.10.10">
    <property type="entry name" value="Leucine-rich Repeat Variant"/>
    <property type="match status" value="2"/>
</dbReference>
<name>A0AAJ0F573_9PEZI</name>